<evidence type="ECO:0000313" key="3">
    <source>
        <dbReference type="Proteomes" id="UP000033115"/>
    </source>
</evidence>
<dbReference type="EMBL" id="CP009933">
    <property type="protein sequence ID" value="AKA67996.1"/>
    <property type="molecule type" value="Genomic_DNA"/>
</dbReference>
<dbReference type="AlphaFoldDB" id="A0A0E3GQ58"/>
<dbReference type="Proteomes" id="UP000033115">
    <property type="component" value="Chromosome"/>
</dbReference>
<dbReference type="HOGENOM" id="CLU_3151393_0_0_9"/>
<accession>A0A0E3GQ58</accession>
<proteinExistence type="predicted"/>
<dbReference type="KEGG" id="csq:CSCA_0871"/>
<gene>
    <name evidence="1" type="ORF">CSCA_0871</name>
    <name evidence="2" type="ORF">CSCA_2437</name>
</gene>
<dbReference type="EMBL" id="CP009933">
    <property type="protein sequence ID" value="AKA69562.1"/>
    <property type="molecule type" value="Genomic_DNA"/>
</dbReference>
<reference evidence="1 3" key="1">
    <citation type="journal article" date="2015" name="J. Biotechnol.">
        <title>Complete genome sequence of a malodorant-producing acetogen, Clostridium scatologenes ATCC 25775(T).</title>
        <authorList>
            <person name="Zhu Z."/>
            <person name="Guo T."/>
            <person name="Zheng H."/>
            <person name="Song T."/>
            <person name="Ouyang P."/>
            <person name="Xie J."/>
        </authorList>
    </citation>
    <scope>NUCLEOTIDE SEQUENCE [LARGE SCALE GENOMIC DNA]</scope>
    <source>
        <strain evidence="1 3">ATCC 25775</strain>
    </source>
</reference>
<name>A0A0E3GQ58_CLOSL</name>
<dbReference type="KEGG" id="csq:CSCA_2437"/>
<organism evidence="1 3">
    <name type="scientific">Clostridium scatologenes</name>
    <dbReference type="NCBI Taxonomy" id="1548"/>
    <lineage>
        <taxon>Bacteria</taxon>
        <taxon>Bacillati</taxon>
        <taxon>Bacillota</taxon>
        <taxon>Clostridia</taxon>
        <taxon>Eubacteriales</taxon>
        <taxon>Clostridiaceae</taxon>
        <taxon>Clostridium</taxon>
    </lineage>
</organism>
<evidence type="ECO:0000313" key="1">
    <source>
        <dbReference type="EMBL" id="AKA67996.1"/>
    </source>
</evidence>
<protein>
    <submittedName>
        <fullName evidence="1">Uncharacterized protein</fullName>
    </submittedName>
</protein>
<keyword evidence="3" id="KW-1185">Reference proteome</keyword>
<sequence>MDYKALRILTVELIHSYFYWKLYEQNLHNNSIYSNAIAVIFFQMFNGF</sequence>
<evidence type="ECO:0000313" key="2">
    <source>
        <dbReference type="EMBL" id="AKA69562.1"/>
    </source>
</evidence>